<evidence type="ECO:0008006" key="4">
    <source>
        <dbReference type="Google" id="ProtNLM"/>
    </source>
</evidence>
<feature type="compositionally biased region" description="Polar residues" evidence="1">
    <location>
        <begin position="41"/>
        <end position="54"/>
    </location>
</feature>
<sequence length="272" mass="30767">MAEFDFQIIYKEGKSNTAADALSRNPPETCEVRVVTRAQAQRANAQIPEPTQQVDSHEIQKGPITRAQAKLAKQAKEPTQQDIATPRNSNDESPENVSTPPDDSPEITAIPPDQVIPDKITASERRDKSDIRLNEDRLERPKDIDKEVSTPQPLSLDESKEPLELRQGAIMYFVSPKGLPLETAYDNLLESKHRNKKYYDRNLNPVTFKVGDHVFMKKEPKAHKLDDNNVGPFLILRVFDNYNVEIQTGKNSTKIVHSNRLRLSHITSAPIE</sequence>
<gene>
    <name evidence="2" type="ORF">TKK_016574</name>
</gene>
<organism evidence="2 3">
    <name type="scientific">Trichogramma kaykai</name>
    <dbReference type="NCBI Taxonomy" id="54128"/>
    <lineage>
        <taxon>Eukaryota</taxon>
        <taxon>Metazoa</taxon>
        <taxon>Ecdysozoa</taxon>
        <taxon>Arthropoda</taxon>
        <taxon>Hexapoda</taxon>
        <taxon>Insecta</taxon>
        <taxon>Pterygota</taxon>
        <taxon>Neoptera</taxon>
        <taxon>Endopterygota</taxon>
        <taxon>Hymenoptera</taxon>
        <taxon>Apocrita</taxon>
        <taxon>Proctotrupomorpha</taxon>
        <taxon>Chalcidoidea</taxon>
        <taxon>Trichogrammatidae</taxon>
        <taxon>Trichogramma</taxon>
    </lineage>
</organism>
<comment type="caution">
    <text evidence="2">The sequence shown here is derived from an EMBL/GenBank/DDBJ whole genome shotgun (WGS) entry which is preliminary data.</text>
</comment>
<name>A0ABD2W5I8_9HYME</name>
<feature type="compositionally biased region" description="Polar residues" evidence="1">
    <location>
        <begin position="77"/>
        <end position="88"/>
    </location>
</feature>
<dbReference type="AlphaFoldDB" id="A0ABD2W5I8"/>
<feature type="compositionally biased region" description="Basic and acidic residues" evidence="1">
    <location>
        <begin position="121"/>
        <end position="148"/>
    </location>
</feature>
<reference evidence="2 3" key="1">
    <citation type="journal article" date="2024" name="bioRxiv">
        <title>A reference genome for Trichogramma kaykai: A tiny desert-dwelling parasitoid wasp with competing sex-ratio distorters.</title>
        <authorList>
            <person name="Culotta J."/>
            <person name="Lindsey A.R."/>
        </authorList>
    </citation>
    <scope>NUCLEOTIDE SEQUENCE [LARGE SCALE GENOMIC DNA]</scope>
    <source>
        <strain evidence="2 3">KSX58</strain>
    </source>
</reference>
<evidence type="ECO:0000256" key="1">
    <source>
        <dbReference type="SAM" id="MobiDB-lite"/>
    </source>
</evidence>
<evidence type="ECO:0000313" key="3">
    <source>
        <dbReference type="Proteomes" id="UP001627154"/>
    </source>
</evidence>
<accession>A0ABD2W5I8</accession>
<evidence type="ECO:0000313" key="2">
    <source>
        <dbReference type="EMBL" id="KAL3388345.1"/>
    </source>
</evidence>
<keyword evidence="3" id="KW-1185">Reference proteome</keyword>
<dbReference type="Proteomes" id="UP001627154">
    <property type="component" value="Unassembled WGS sequence"/>
</dbReference>
<proteinExistence type="predicted"/>
<feature type="region of interest" description="Disordered" evidence="1">
    <location>
        <begin position="41"/>
        <end position="156"/>
    </location>
</feature>
<dbReference type="EMBL" id="JBJJXI010000134">
    <property type="protein sequence ID" value="KAL3388345.1"/>
    <property type="molecule type" value="Genomic_DNA"/>
</dbReference>
<protein>
    <recommendedName>
        <fullName evidence="4">Reverse transcriptase RNase H-like domain-containing protein</fullName>
    </recommendedName>
</protein>